<dbReference type="Proteomes" id="UP001732700">
    <property type="component" value="Chromosome 1D"/>
</dbReference>
<protein>
    <submittedName>
        <fullName evidence="1">Uncharacterized protein</fullName>
    </submittedName>
</protein>
<name>A0ACD5U5A6_AVESA</name>
<reference evidence="1" key="1">
    <citation type="submission" date="2021-05" db="EMBL/GenBank/DDBJ databases">
        <authorList>
            <person name="Scholz U."/>
            <person name="Mascher M."/>
            <person name="Fiebig A."/>
        </authorList>
    </citation>
    <scope>NUCLEOTIDE SEQUENCE [LARGE SCALE GENOMIC DNA]</scope>
</reference>
<accession>A0ACD5U5A6</accession>
<dbReference type="EnsemblPlants" id="AVESA.00010b.r2.1DG0179450.1">
    <property type="protein sequence ID" value="AVESA.00010b.r2.1DG0179450.1.CDS"/>
    <property type="gene ID" value="AVESA.00010b.r2.1DG0179450"/>
</dbReference>
<sequence>MAVGLARSAALVLAAAVLCVVAFSEDEQLENLRFVQHAQDAPLVSHFNYIVVGGGTSGCPLAATLSEHSRVLLLERGGLPYRNMSNQEHFTDALADTSLASPAQRFISEDGVVNARARVLGGGSCLNAGFYTRASNEYVRTAGWDARLVNSSYRWVERALVFRPDVPPWQAALRDALLEAGVTPDNGFTFDHVTGTKIGGTIFDNSGQRHTAADFLRHARPRGLNVVLYATVSRILFRTQEGVPYPVAYGVVFVDPLGVQHRVYLRDGPKNEVILTAGALGSPQLLMLSGVGPQAHLEAHGIQVLVDQPMVGQGVADNPMNSVFIPSPVPVGLSLVQVVGITKSGSFIEGVSGSEFGIPVSDGARRLANFGLFSPQTGQLGTLPPRQRTPEALQRAAEAMRRLDRRAFRGGFILEKILGPVSSGHIELRSTDPRANPAVTFNYFQEAEDVERCVQGIQTIERVIQSRAFSNYTYANASVESIFTDSANFPVNLLPRHLNDSRSPEQYCKETVMTIWHYHGGCHVGAVVDDQYRVFGVQGLRVIDSSTFRYSPGTNPQATVMMLGRYMGVKIQAERWK</sequence>
<keyword evidence="2" id="KW-1185">Reference proteome</keyword>
<evidence type="ECO:0000313" key="1">
    <source>
        <dbReference type="EnsemblPlants" id="AVESA.00010b.r2.1DG0179450.1.CDS"/>
    </source>
</evidence>
<evidence type="ECO:0000313" key="2">
    <source>
        <dbReference type="Proteomes" id="UP001732700"/>
    </source>
</evidence>
<organism evidence="1 2">
    <name type="scientific">Avena sativa</name>
    <name type="common">Oat</name>
    <dbReference type="NCBI Taxonomy" id="4498"/>
    <lineage>
        <taxon>Eukaryota</taxon>
        <taxon>Viridiplantae</taxon>
        <taxon>Streptophyta</taxon>
        <taxon>Embryophyta</taxon>
        <taxon>Tracheophyta</taxon>
        <taxon>Spermatophyta</taxon>
        <taxon>Magnoliopsida</taxon>
        <taxon>Liliopsida</taxon>
        <taxon>Poales</taxon>
        <taxon>Poaceae</taxon>
        <taxon>BOP clade</taxon>
        <taxon>Pooideae</taxon>
        <taxon>Poodae</taxon>
        <taxon>Poeae</taxon>
        <taxon>Poeae Chloroplast Group 1 (Aveneae type)</taxon>
        <taxon>Aveninae</taxon>
        <taxon>Avena</taxon>
    </lineage>
</organism>
<proteinExistence type="predicted"/>
<reference evidence="1" key="2">
    <citation type="submission" date="2025-09" db="UniProtKB">
        <authorList>
            <consortium name="EnsemblPlants"/>
        </authorList>
    </citation>
    <scope>IDENTIFICATION</scope>
</reference>